<evidence type="ECO:0000313" key="2">
    <source>
        <dbReference type="WBParaSite" id="SVE_0892800.1"/>
    </source>
</evidence>
<accession>A0A0K0FJ55</accession>
<dbReference type="AlphaFoldDB" id="A0A0K0FJ55"/>
<evidence type="ECO:0000313" key="1">
    <source>
        <dbReference type="Proteomes" id="UP000035680"/>
    </source>
</evidence>
<sequence length="127" mass="14681">MVKKKVDLIRLENVISMVSDSEYFSTIDVSAVYKVLPLNEHFKNLTCFYTFYSIFKTETLPFGLATATALFVAEIRNHRSFDKEKMELEFKKIILRRIPKITTIPESAQVVIVVTNQHRNLISSALH</sequence>
<dbReference type="SUPFAM" id="SSF56672">
    <property type="entry name" value="DNA/RNA polymerases"/>
    <property type="match status" value="1"/>
</dbReference>
<dbReference type="InterPro" id="IPR043128">
    <property type="entry name" value="Rev_trsase/Diguanyl_cyclase"/>
</dbReference>
<dbReference type="WBParaSite" id="SVE_0892800.1">
    <property type="protein sequence ID" value="SVE_0892800.1"/>
    <property type="gene ID" value="SVE_0892800"/>
</dbReference>
<protein>
    <submittedName>
        <fullName evidence="2">Cyclin N-terminal domain-containing protein</fullName>
    </submittedName>
</protein>
<dbReference type="InterPro" id="IPR043502">
    <property type="entry name" value="DNA/RNA_pol_sf"/>
</dbReference>
<organism evidence="1 2">
    <name type="scientific">Strongyloides venezuelensis</name>
    <name type="common">Threadworm</name>
    <dbReference type="NCBI Taxonomy" id="75913"/>
    <lineage>
        <taxon>Eukaryota</taxon>
        <taxon>Metazoa</taxon>
        <taxon>Ecdysozoa</taxon>
        <taxon>Nematoda</taxon>
        <taxon>Chromadorea</taxon>
        <taxon>Rhabditida</taxon>
        <taxon>Tylenchina</taxon>
        <taxon>Panagrolaimomorpha</taxon>
        <taxon>Strongyloidoidea</taxon>
        <taxon>Strongyloididae</taxon>
        <taxon>Strongyloides</taxon>
    </lineage>
</organism>
<reference evidence="2" key="2">
    <citation type="submission" date="2015-08" db="UniProtKB">
        <authorList>
            <consortium name="WormBaseParasite"/>
        </authorList>
    </citation>
    <scope>IDENTIFICATION</scope>
</reference>
<reference evidence="1" key="1">
    <citation type="submission" date="2014-07" db="EMBL/GenBank/DDBJ databases">
        <authorList>
            <person name="Martin A.A"/>
            <person name="De Silva N."/>
        </authorList>
    </citation>
    <scope>NUCLEOTIDE SEQUENCE</scope>
</reference>
<dbReference type="Gene3D" id="3.30.70.270">
    <property type="match status" value="1"/>
</dbReference>
<dbReference type="Proteomes" id="UP000035680">
    <property type="component" value="Unassembled WGS sequence"/>
</dbReference>
<dbReference type="Gene3D" id="3.10.10.10">
    <property type="entry name" value="HIV Type 1 Reverse Transcriptase, subunit A, domain 1"/>
    <property type="match status" value="1"/>
</dbReference>
<proteinExistence type="predicted"/>
<name>A0A0K0FJ55_STRVS</name>
<keyword evidence="1" id="KW-1185">Reference proteome</keyword>